<organism evidence="4 5">
    <name type="scientific">Orchesella dallaii</name>
    <dbReference type="NCBI Taxonomy" id="48710"/>
    <lineage>
        <taxon>Eukaryota</taxon>
        <taxon>Metazoa</taxon>
        <taxon>Ecdysozoa</taxon>
        <taxon>Arthropoda</taxon>
        <taxon>Hexapoda</taxon>
        <taxon>Collembola</taxon>
        <taxon>Entomobryomorpha</taxon>
        <taxon>Entomobryoidea</taxon>
        <taxon>Orchesellidae</taxon>
        <taxon>Orchesellinae</taxon>
        <taxon>Orchesella</taxon>
    </lineage>
</organism>
<dbReference type="Pfam" id="PF00588">
    <property type="entry name" value="SpoU_methylase"/>
    <property type="match status" value="1"/>
</dbReference>
<evidence type="ECO:0000256" key="1">
    <source>
        <dbReference type="ARBA" id="ARBA00022603"/>
    </source>
</evidence>
<name>A0ABP1PXN6_9HEXA</name>
<gene>
    <name evidence="4" type="ORF">ODALV1_LOCUS5005</name>
</gene>
<dbReference type="InterPro" id="IPR029064">
    <property type="entry name" value="Ribosomal_eL30-like_sf"/>
</dbReference>
<evidence type="ECO:0000256" key="2">
    <source>
        <dbReference type="ARBA" id="ARBA00022679"/>
    </source>
</evidence>
<dbReference type="InterPro" id="IPR029028">
    <property type="entry name" value="Alpha/beta_knot_MTases"/>
</dbReference>
<dbReference type="PANTHER" id="PTHR43191:SF2">
    <property type="entry name" value="RRNA METHYLTRANSFERASE 3, MITOCHONDRIAL"/>
    <property type="match status" value="1"/>
</dbReference>
<evidence type="ECO:0000313" key="4">
    <source>
        <dbReference type="EMBL" id="CAL8081733.1"/>
    </source>
</evidence>
<dbReference type="InterPro" id="IPR051259">
    <property type="entry name" value="rRNA_Methyltransferase"/>
</dbReference>
<dbReference type="Gene3D" id="3.40.1280.10">
    <property type="match status" value="1"/>
</dbReference>
<dbReference type="Proteomes" id="UP001642540">
    <property type="component" value="Unassembled WGS sequence"/>
</dbReference>
<dbReference type="EMBL" id="CAXLJM020000015">
    <property type="protein sequence ID" value="CAL8081733.1"/>
    <property type="molecule type" value="Genomic_DNA"/>
</dbReference>
<dbReference type="SUPFAM" id="SSF75217">
    <property type="entry name" value="alpha/beta knot"/>
    <property type="match status" value="1"/>
</dbReference>
<keyword evidence="1" id="KW-0489">Methyltransferase</keyword>
<comment type="caution">
    <text evidence="4">The sequence shown here is derived from an EMBL/GenBank/DDBJ whole genome shotgun (WGS) entry which is preliminary data.</text>
</comment>
<dbReference type="InterPro" id="IPR029026">
    <property type="entry name" value="tRNA_m1G_MTases_N"/>
</dbReference>
<protein>
    <recommendedName>
        <fullName evidence="3">tRNA/rRNA methyltransferase SpoU type domain-containing protein</fullName>
    </recommendedName>
</protein>
<dbReference type="PANTHER" id="PTHR43191">
    <property type="entry name" value="RRNA METHYLTRANSFERASE 3"/>
    <property type="match status" value="1"/>
</dbReference>
<dbReference type="InterPro" id="IPR001537">
    <property type="entry name" value="SpoU_MeTrfase"/>
</dbReference>
<reference evidence="4 5" key="1">
    <citation type="submission" date="2024-08" db="EMBL/GenBank/DDBJ databases">
        <authorList>
            <person name="Cucini C."/>
            <person name="Frati F."/>
        </authorList>
    </citation>
    <scope>NUCLEOTIDE SEQUENCE [LARGE SCALE GENOMIC DNA]</scope>
</reference>
<sequence length="411" mass="45484">MLLNRCACSLSMPVLKLVTETRTNSFWWKSITRHMANFVRTPVRVYDPARGELSAKQSIAKLPASKKDAAKQLAAMTEIQKFAEAGEIFRKMMGDIHTSKNKRLIALEGGKLVEEALKYGLRLKTLFLLKSLKEFPERIKAIVDKQQNLEADSPSYESTSIREPEIIRIKQSTMELWSSVKTPPGIIGIFDRPTESYKAERTQSDVNDVQPEHAPVPLTVVLDNIREPGNLGSIIRTAAGIGCNVLLSKGCVDAWDMKALRGGDGAQLFVPMSADVDLETLYRVPQLSDLLTSNTQSIQNENNDTLVPSKVGIGIFLADSGCGSDKFGLPIAPYTSFKYSDFSWVILILGGETTGLSDTVRKEVVNLQKFYPDVIKTVSRVTIPMSKPIDSLNVANAFGIIGYEISRQYMT</sequence>
<evidence type="ECO:0000259" key="3">
    <source>
        <dbReference type="Pfam" id="PF00588"/>
    </source>
</evidence>
<proteinExistence type="predicted"/>
<evidence type="ECO:0000313" key="5">
    <source>
        <dbReference type="Proteomes" id="UP001642540"/>
    </source>
</evidence>
<keyword evidence="5" id="KW-1185">Reference proteome</keyword>
<feature type="domain" description="tRNA/rRNA methyltransferase SpoU type" evidence="3">
    <location>
        <begin position="218"/>
        <end position="403"/>
    </location>
</feature>
<dbReference type="Gene3D" id="3.30.1330.30">
    <property type="match status" value="1"/>
</dbReference>
<accession>A0ABP1PXN6</accession>
<keyword evidence="2" id="KW-0808">Transferase</keyword>